<dbReference type="EMBL" id="JABEXW010000052">
    <property type="protein sequence ID" value="KAF4972612.1"/>
    <property type="molecule type" value="Genomic_DNA"/>
</dbReference>
<dbReference type="InterPro" id="IPR015421">
    <property type="entry name" value="PyrdxlP-dep_Trfase_major"/>
</dbReference>
<protein>
    <recommendedName>
        <fullName evidence="1">Aminotransferase class V domain-containing protein</fullName>
    </recommendedName>
</protein>
<keyword evidence="3" id="KW-1185">Reference proteome</keyword>
<comment type="caution">
    <text evidence="2">The sequence shown here is derived from an EMBL/GenBank/DDBJ whole genome shotgun (WGS) entry which is preliminary data.</text>
</comment>
<evidence type="ECO:0000259" key="1">
    <source>
        <dbReference type="Pfam" id="PF00266"/>
    </source>
</evidence>
<proteinExistence type="predicted"/>
<dbReference type="Proteomes" id="UP000622797">
    <property type="component" value="Unassembled WGS sequence"/>
</dbReference>
<name>A0A8H4UAS4_9HYPO</name>
<sequence>MASPKLDVAALRAKFPALQQDQVFLDNAGGSQILGAAVDAIRDYLITSNVQLGASYQVGQKATARYSEGHQAGARYINSSPDEIVFGASTTQLFRNLSQTLNFEPGDEIVVSALDHEANVASWLNLAERQQLTLKWWKPEQSSNPKLTVENLEGLLSDKTRLLVFTHCSNILGTIHDVKAITAAAHRYPNLLVGVDGVAYAPHRPIDVRELGVDFYSFSWYKVFGPHIAMLYASRNAQQQMRPLGHYFNASASLSDKIGFAAGSYELIASIPVVVDHLQKEGWKAAVTQESSLQSLLLEYLTKRDDVTIYGETTPDTKVRVPIVSFKARGWGSRELVETVEKKTSLAFRWGSFYSNRLIKETLGLDPADGIVRISPVHFNTGKSIAILYVARAHFGVVDEIKAVIAALEEIVVQR</sequence>
<dbReference type="InterPro" id="IPR000192">
    <property type="entry name" value="Aminotrans_V_dom"/>
</dbReference>
<dbReference type="InterPro" id="IPR015422">
    <property type="entry name" value="PyrdxlP-dep_Trfase_small"/>
</dbReference>
<dbReference type="Gene3D" id="3.40.640.10">
    <property type="entry name" value="Type I PLP-dependent aspartate aminotransferase-like (Major domain)"/>
    <property type="match status" value="1"/>
</dbReference>
<dbReference type="Gene3D" id="3.90.1150.10">
    <property type="entry name" value="Aspartate Aminotransferase, domain 1"/>
    <property type="match status" value="1"/>
</dbReference>
<evidence type="ECO:0000313" key="2">
    <source>
        <dbReference type="EMBL" id="KAF4972612.1"/>
    </source>
</evidence>
<dbReference type="PANTHER" id="PTHR43586:SF21">
    <property type="entry name" value="PYRIDOXAL PHOSPHATE (PLP)-DEPENDENT ASPARTATE AMINOTRANSFERASE SUPERFAMILY"/>
    <property type="match status" value="1"/>
</dbReference>
<dbReference type="SUPFAM" id="SSF53383">
    <property type="entry name" value="PLP-dependent transferases"/>
    <property type="match status" value="1"/>
</dbReference>
<feature type="domain" description="Aminotransferase class V" evidence="1">
    <location>
        <begin position="23"/>
        <end position="385"/>
    </location>
</feature>
<dbReference type="PANTHER" id="PTHR43586">
    <property type="entry name" value="CYSTEINE DESULFURASE"/>
    <property type="match status" value="1"/>
</dbReference>
<evidence type="ECO:0000313" key="3">
    <source>
        <dbReference type="Proteomes" id="UP000622797"/>
    </source>
</evidence>
<reference evidence="2" key="1">
    <citation type="journal article" date="2020" name="BMC Genomics">
        <title>Correction to: Identification and distribution of gene clusters required for synthesis of sphingolipid metabolism inhibitors in diverse species of the filamentous fungus Fusarium.</title>
        <authorList>
            <person name="Kim H.S."/>
            <person name="Lohmar J.M."/>
            <person name="Busman M."/>
            <person name="Brown D.W."/>
            <person name="Naumann T.A."/>
            <person name="Divon H.H."/>
            <person name="Lysoe E."/>
            <person name="Uhlig S."/>
            <person name="Proctor R.H."/>
        </authorList>
    </citation>
    <scope>NUCLEOTIDE SEQUENCE</scope>
    <source>
        <strain evidence="2">NRRL 20472</strain>
    </source>
</reference>
<gene>
    <name evidence="2" type="ORF">FSARC_885</name>
</gene>
<dbReference type="Pfam" id="PF00266">
    <property type="entry name" value="Aminotran_5"/>
    <property type="match status" value="1"/>
</dbReference>
<organism evidence="2 3">
    <name type="scientific">Fusarium sarcochroum</name>
    <dbReference type="NCBI Taxonomy" id="1208366"/>
    <lineage>
        <taxon>Eukaryota</taxon>
        <taxon>Fungi</taxon>
        <taxon>Dikarya</taxon>
        <taxon>Ascomycota</taxon>
        <taxon>Pezizomycotina</taxon>
        <taxon>Sordariomycetes</taxon>
        <taxon>Hypocreomycetidae</taxon>
        <taxon>Hypocreales</taxon>
        <taxon>Nectriaceae</taxon>
        <taxon>Fusarium</taxon>
        <taxon>Fusarium lateritium species complex</taxon>
    </lineage>
</organism>
<dbReference type="OrthoDB" id="420046at2759"/>
<accession>A0A8H4UAS4</accession>
<dbReference type="AlphaFoldDB" id="A0A8H4UAS4"/>
<dbReference type="InterPro" id="IPR015424">
    <property type="entry name" value="PyrdxlP-dep_Trfase"/>
</dbReference>
<reference evidence="2" key="2">
    <citation type="submission" date="2020-05" db="EMBL/GenBank/DDBJ databases">
        <authorList>
            <person name="Kim H.-S."/>
            <person name="Proctor R.H."/>
            <person name="Brown D.W."/>
        </authorList>
    </citation>
    <scope>NUCLEOTIDE SEQUENCE</scope>
    <source>
        <strain evidence="2">NRRL 20472</strain>
    </source>
</reference>